<name>A0A193BUS4_AMYOR</name>
<evidence type="ECO:0000313" key="1">
    <source>
        <dbReference type="EMBL" id="ANN15930.1"/>
    </source>
</evidence>
<proteinExistence type="predicted"/>
<dbReference type="AlphaFoldDB" id="A0A193BUS4"/>
<dbReference type="Proteomes" id="UP000093695">
    <property type="component" value="Chromosome"/>
</dbReference>
<evidence type="ECO:0000313" key="2">
    <source>
        <dbReference type="Proteomes" id="UP000093695"/>
    </source>
</evidence>
<organism evidence="1 2">
    <name type="scientific">Amycolatopsis orientalis</name>
    <name type="common">Nocardia orientalis</name>
    <dbReference type="NCBI Taxonomy" id="31958"/>
    <lineage>
        <taxon>Bacteria</taxon>
        <taxon>Bacillati</taxon>
        <taxon>Actinomycetota</taxon>
        <taxon>Actinomycetes</taxon>
        <taxon>Pseudonocardiales</taxon>
        <taxon>Pseudonocardiaceae</taxon>
        <taxon>Amycolatopsis</taxon>
    </lineage>
</organism>
<dbReference type="EMBL" id="CP016174">
    <property type="protein sequence ID" value="ANN15930.1"/>
    <property type="molecule type" value="Genomic_DNA"/>
</dbReference>
<gene>
    <name evidence="1" type="ORF">SD37_09930</name>
</gene>
<evidence type="ECO:0008006" key="3">
    <source>
        <dbReference type="Google" id="ProtNLM"/>
    </source>
</evidence>
<dbReference type="InterPro" id="IPR029016">
    <property type="entry name" value="GAF-like_dom_sf"/>
</dbReference>
<protein>
    <recommendedName>
        <fullName evidence="3">IclR-ED domain-containing protein</fullName>
    </recommendedName>
</protein>
<accession>A0A193BUS4</accession>
<sequence length="172" mass="18559">MGLAGDGHAIVRRHALKGMLSLYESTHMLVQLMVVEADSVRCIDQFEPPGESMLSLPIDFGRRWPALRVASGKVLLFAGSPRPEAEPSALRLSYDDGMTNAGLLTAAVPITIRGGGLAAISLSGPRAAMSRAEIREKMLSISRRCEYEHRRLACRLTSGGFALAKTHPVTAF</sequence>
<keyword evidence="2" id="KW-1185">Reference proteome</keyword>
<dbReference type="Gene3D" id="3.30.450.40">
    <property type="match status" value="2"/>
</dbReference>
<reference evidence="1 2" key="1">
    <citation type="journal article" date="2015" name="Genome Announc.">
        <title>Draft Genome Sequence of Norvancomycin-Producing Strain Amycolatopsis orientalis CPCC200066.</title>
        <authorList>
            <person name="Lei X."/>
            <person name="Yuan F."/>
            <person name="Shi Y."/>
            <person name="Li X."/>
            <person name="Wang L."/>
            <person name="Hong B."/>
        </authorList>
    </citation>
    <scope>NUCLEOTIDE SEQUENCE [LARGE SCALE GENOMIC DNA]</scope>
    <source>
        <strain evidence="1 2">B-37</strain>
    </source>
</reference>
<dbReference type="SUPFAM" id="SSF55781">
    <property type="entry name" value="GAF domain-like"/>
    <property type="match status" value="1"/>
</dbReference>
<dbReference type="KEGG" id="aori:SD37_09930"/>